<gene>
    <name evidence="3" type="ORF">L486_05343</name>
</gene>
<feature type="compositionally biased region" description="Polar residues" evidence="1">
    <location>
        <begin position="372"/>
        <end position="388"/>
    </location>
</feature>
<evidence type="ECO:0000313" key="4">
    <source>
        <dbReference type="Proteomes" id="UP000092583"/>
    </source>
</evidence>
<keyword evidence="2" id="KW-0472">Membrane</keyword>
<sequence>MYISSYLLWFFGSLILPYTVVYAATEFYFQWPTNTSSCQAVPISWSKGKAPFKVWIVPVYGQPFFYDISDSYYSNGTGSAEILLQLAAGVNYVVVMSDANGLATGGSSEVQTVQPANDTSCLSWASSRSESLDFTFTVSGQAVQCQRGFEMSWSGGLEYGPYNFTVIAMDQSFNAYDVTLEKGVTSQSDWVLDIPANSRFIIMMNSGKGYGRGGTSGIYSVSDSDDPSCLQADPQVTGTWPSTITTGTLDPPTLPITQSASDSKKSSISGGAIAGVVIGVLAFFAIVGIILFFLIRRRKRRIQGQSVGKLEGSHIDLANDDDGNNGPNRNGMVEPYREIGSFLPPVIHSESPHESNSHSHLSESPVIASMGVSNANSTSNIGTQGHQHSSLLEENNNPSSPGIAGPLPSKSTVSTPTSSDYTQPILPYSNSNSQLQNQNQNQNQNQRSGSDGTSSPKPSVSRQILPAFNDRPIQTGPPGGMRVTNPENPDQIPTLPPGAMHAPAHSRANPPRRRQDGPTFRRHADAGRFEEEIVDLPPLYSEVPRDGPGSGSGSGSGTASPSPTDPHMDR</sequence>
<evidence type="ECO:0008006" key="5">
    <source>
        <dbReference type="Google" id="ProtNLM"/>
    </source>
</evidence>
<keyword evidence="4" id="KW-1185">Reference proteome</keyword>
<reference evidence="4" key="2">
    <citation type="submission" date="2013-12" db="EMBL/GenBank/DDBJ databases">
        <title>Evolution of pathogenesis and genome organization in the Tremellales.</title>
        <authorList>
            <person name="Cuomo C."/>
            <person name="Litvintseva A."/>
            <person name="Heitman J."/>
            <person name="Chen Y."/>
            <person name="Sun S."/>
            <person name="Springer D."/>
            <person name="Dromer F."/>
            <person name="Young S."/>
            <person name="Zeng Q."/>
            <person name="Chapman S."/>
            <person name="Gujja S."/>
            <person name="Saif S."/>
            <person name="Birren B."/>
        </authorList>
    </citation>
    <scope>NUCLEOTIDE SEQUENCE [LARGE SCALE GENOMIC DNA]</scope>
    <source>
        <strain evidence="4">CBS 10435</strain>
    </source>
</reference>
<protein>
    <recommendedName>
        <fullName evidence="5">Mid2 domain-containing protein</fullName>
    </recommendedName>
</protein>
<organism evidence="3 4">
    <name type="scientific">Kwoniella mangroviensis CBS 10435</name>
    <dbReference type="NCBI Taxonomy" id="1331196"/>
    <lineage>
        <taxon>Eukaryota</taxon>
        <taxon>Fungi</taxon>
        <taxon>Dikarya</taxon>
        <taxon>Basidiomycota</taxon>
        <taxon>Agaricomycotina</taxon>
        <taxon>Tremellomycetes</taxon>
        <taxon>Tremellales</taxon>
        <taxon>Cryptococcaceae</taxon>
        <taxon>Kwoniella</taxon>
    </lineage>
</organism>
<proteinExistence type="predicted"/>
<dbReference type="Proteomes" id="UP000092583">
    <property type="component" value="Unassembled WGS sequence"/>
</dbReference>
<feature type="region of interest" description="Disordered" evidence="1">
    <location>
        <begin position="343"/>
        <end position="362"/>
    </location>
</feature>
<evidence type="ECO:0000256" key="1">
    <source>
        <dbReference type="SAM" id="MobiDB-lite"/>
    </source>
</evidence>
<feature type="compositionally biased region" description="Low complexity" evidence="1">
    <location>
        <begin position="389"/>
        <end position="419"/>
    </location>
</feature>
<feature type="compositionally biased region" description="Polar residues" evidence="1">
    <location>
        <begin position="447"/>
        <end position="462"/>
    </location>
</feature>
<feature type="transmembrane region" description="Helical" evidence="2">
    <location>
        <begin position="272"/>
        <end position="295"/>
    </location>
</feature>
<dbReference type="EMBL" id="KI669464">
    <property type="protein sequence ID" value="OCF56493.1"/>
    <property type="molecule type" value="Genomic_DNA"/>
</dbReference>
<name>A0A1B9ILT1_9TREE</name>
<dbReference type="PANTHER" id="PTHR16861">
    <property type="entry name" value="GLYCOPROTEIN 38"/>
    <property type="match status" value="1"/>
</dbReference>
<accession>A0A1B9ILT1</accession>
<dbReference type="AlphaFoldDB" id="A0A1B9ILT1"/>
<dbReference type="PANTHER" id="PTHR16861:SF4">
    <property type="entry name" value="SH3 DOMAIN PROTEIN (AFU_ORTHOLOGUE AFUA_1G13610)"/>
    <property type="match status" value="1"/>
</dbReference>
<feature type="region of interest" description="Disordered" evidence="1">
    <location>
        <begin position="313"/>
        <end position="335"/>
    </location>
</feature>
<dbReference type="OrthoDB" id="2563735at2759"/>
<feature type="compositionally biased region" description="Low complexity" evidence="1">
    <location>
        <begin position="429"/>
        <end position="446"/>
    </location>
</feature>
<keyword evidence="2" id="KW-1133">Transmembrane helix</keyword>
<evidence type="ECO:0000256" key="2">
    <source>
        <dbReference type="SAM" id="Phobius"/>
    </source>
</evidence>
<feature type="region of interest" description="Disordered" evidence="1">
    <location>
        <begin position="372"/>
        <end position="570"/>
    </location>
</feature>
<evidence type="ECO:0000313" key="3">
    <source>
        <dbReference type="EMBL" id="OCF56493.1"/>
    </source>
</evidence>
<dbReference type="CDD" id="cd12087">
    <property type="entry name" value="TM_EGFR-like"/>
    <property type="match status" value="1"/>
</dbReference>
<feature type="compositionally biased region" description="Basic and acidic residues" evidence="1">
    <location>
        <begin position="350"/>
        <end position="361"/>
    </location>
</feature>
<feature type="compositionally biased region" description="Basic and acidic residues" evidence="1">
    <location>
        <begin position="522"/>
        <end position="531"/>
    </location>
</feature>
<keyword evidence="2" id="KW-0812">Transmembrane</keyword>
<reference evidence="3 4" key="1">
    <citation type="submission" date="2013-07" db="EMBL/GenBank/DDBJ databases">
        <title>The Genome Sequence of Kwoniella mangroviensis CBS10435.</title>
        <authorList>
            <consortium name="The Broad Institute Genome Sequencing Platform"/>
            <person name="Cuomo C."/>
            <person name="Litvintseva A."/>
            <person name="Chen Y."/>
            <person name="Heitman J."/>
            <person name="Sun S."/>
            <person name="Springer D."/>
            <person name="Dromer F."/>
            <person name="Young S.K."/>
            <person name="Zeng Q."/>
            <person name="Gargeya S."/>
            <person name="Fitzgerald M."/>
            <person name="Abouelleil A."/>
            <person name="Alvarado L."/>
            <person name="Berlin A.M."/>
            <person name="Chapman S.B."/>
            <person name="Dewar J."/>
            <person name="Goldberg J."/>
            <person name="Griggs A."/>
            <person name="Gujja S."/>
            <person name="Hansen M."/>
            <person name="Howarth C."/>
            <person name="Imamovic A."/>
            <person name="Larimer J."/>
            <person name="McCowan C."/>
            <person name="Murphy C."/>
            <person name="Pearson M."/>
            <person name="Priest M."/>
            <person name="Roberts A."/>
            <person name="Saif S."/>
            <person name="Shea T."/>
            <person name="Sykes S."/>
            <person name="Wortman J."/>
            <person name="Nusbaum C."/>
            <person name="Birren B."/>
        </authorList>
    </citation>
    <scope>NUCLEOTIDE SEQUENCE [LARGE SCALE GENOMIC DNA]</scope>
    <source>
        <strain evidence="3 4">CBS 10435</strain>
    </source>
</reference>